<keyword evidence="2" id="KW-0624">Polysaccharide degradation</keyword>
<feature type="domain" description="Fibronectin type-III" evidence="4">
    <location>
        <begin position="378"/>
        <end position="533"/>
    </location>
</feature>
<protein>
    <recommendedName>
        <fullName evidence="4">Fibronectin type-III domain-containing protein</fullName>
    </recommendedName>
</protein>
<dbReference type="AlphaFoldDB" id="A0AA45R3H8"/>
<dbReference type="EMBL" id="CP073249">
    <property type="protein sequence ID" value="QUF03856.1"/>
    <property type="molecule type" value="Genomic_DNA"/>
</dbReference>
<dbReference type="SMART" id="SM00060">
    <property type="entry name" value="FN3"/>
    <property type="match status" value="1"/>
</dbReference>
<keyword evidence="2" id="KW-0119">Carbohydrate metabolism</keyword>
<accession>A0AA45R3H8</accession>
<evidence type="ECO:0000313" key="5">
    <source>
        <dbReference type="EMBL" id="QUF03856.1"/>
    </source>
</evidence>
<dbReference type="Gene3D" id="2.60.40.10">
    <property type="entry name" value="Immunoglobulins"/>
    <property type="match status" value="1"/>
</dbReference>
<keyword evidence="1" id="KW-0378">Hydrolase</keyword>
<evidence type="ECO:0000256" key="1">
    <source>
        <dbReference type="ARBA" id="ARBA00023295"/>
    </source>
</evidence>
<dbReference type="GO" id="GO:0016798">
    <property type="term" value="F:hydrolase activity, acting on glycosyl bonds"/>
    <property type="evidence" value="ECO:0007669"/>
    <property type="project" value="UniProtKB-KW"/>
</dbReference>
<organism evidence="5 6">
    <name type="scientific">Actinosynnema pretiosum subsp. pretiosum</name>
    <dbReference type="NCBI Taxonomy" id="103721"/>
    <lineage>
        <taxon>Bacteria</taxon>
        <taxon>Bacillati</taxon>
        <taxon>Actinomycetota</taxon>
        <taxon>Actinomycetes</taxon>
        <taxon>Pseudonocardiales</taxon>
        <taxon>Pseudonocardiaceae</taxon>
        <taxon>Actinosynnema</taxon>
    </lineage>
</organism>
<dbReference type="GO" id="GO:0000272">
    <property type="term" value="P:polysaccharide catabolic process"/>
    <property type="evidence" value="ECO:0007669"/>
    <property type="project" value="UniProtKB-KW"/>
</dbReference>
<dbReference type="InterPro" id="IPR013783">
    <property type="entry name" value="Ig-like_fold"/>
</dbReference>
<dbReference type="Proteomes" id="UP000677152">
    <property type="component" value="Chromosome"/>
</dbReference>
<proteinExistence type="predicted"/>
<reference evidence="5" key="1">
    <citation type="submission" date="2021-04" db="EMBL/GenBank/DDBJ databases">
        <title>Genomic sequence of Actinosynnema pretiosum subsp. pretiosum ATCC 31280 (C-14919).</title>
        <authorList>
            <person name="Bai L."/>
            <person name="Wang X."/>
            <person name="Xiao Y."/>
        </authorList>
    </citation>
    <scope>NUCLEOTIDE SEQUENCE</scope>
    <source>
        <strain evidence="5">ATCC 31280</strain>
    </source>
</reference>
<evidence type="ECO:0000259" key="4">
    <source>
        <dbReference type="SMART" id="SM00060"/>
    </source>
</evidence>
<feature type="region of interest" description="Disordered" evidence="3">
    <location>
        <begin position="493"/>
        <end position="512"/>
    </location>
</feature>
<evidence type="ECO:0000256" key="3">
    <source>
        <dbReference type="SAM" id="MobiDB-lite"/>
    </source>
</evidence>
<keyword evidence="1" id="KW-0326">Glycosidase</keyword>
<dbReference type="InterPro" id="IPR036116">
    <property type="entry name" value="FN3_sf"/>
</dbReference>
<sequence length="847" mass="92153">MTAWSFDATRFVDEVLKPVQDGWRPDEDLFRVYLLSTGVTERSTVETALAEIAKQFGKQQYRVFRRALEILRGQHAAASDVLLDPARRGAHRARVEAERNKLAATVKAWLNGAPGVPAKEVTTRARALKVPRSAILAALRENTADEREPVDLPAPAEPGQWSEARGHLAQLREESLWDYLGGLGGIATTESHLAARRGKLRVSRSSDSATETTLLRLVQGWLEQNALRDALGHELLGHVADRAAYGYAEALEAAESMAQRSCALGIAHGPSAVAYALWCRVRFTAEAEPVWWENYQRAVEELRLRTALTILEQQPALSEEWALRRTVLARQLAELDTELDRCQALERTDTEAAVAGYHRVREALTDDRVDAAIQRCRPSAPTTAKAVVGAGRVTVSWRPIASRAGRIAYRVSRGDTVLSGDTDAVELVDRAPPNGVPLVYEVRALRDGNPSSSAARTAPVTLLGDVLNAEASSGADSISGRWRLPEGAIGSQVTRSGAEVRDARPTSFTDHDVRPGQSYEYLVRARYRAPGGTNALSEGVLLAASCQEVPVAVTDLLVEFDRDDLVAKWTPPPRGEVELLELEAGEDLPDPGVVSVGRARKRGLPVRAAFTARGALRGRLSVQGKACVLVPVTVLGDLAAIGVAVPVDVRCEPVSALRLDRRGTTVQLTWEWPRGVSAARVVWREGVKPLGPLDPQASVLDVTRVGYDSRGVTVPFQGGDCWFGVCTARQEGGSTSFGPLVLRRETAAGTVRYSIRRAHPLTRRRTLTVEGDLPLPGLVLVGKSGIRPMGADDGVVLLRVENGEVVRDGEFEVPKDLRKPVHLRAFSLDEQVVLVARRPDELIVRGF</sequence>
<name>A0AA45R3H8_9PSEU</name>
<feature type="compositionally biased region" description="Basic and acidic residues" evidence="3">
    <location>
        <begin position="498"/>
        <end position="512"/>
    </location>
</feature>
<evidence type="ECO:0000256" key="2">
    <source>
        <dbReference type="ARBA" id="ARBA00023326"/>
    </source>
</evidence>
<evidence type="ECO:0000313" key="6">
    <source>
        <dbReference type="Proteomes" id="UP000677152"/>
    </source>
</evidence>
<dbReference type="SUPFAM" id="SSF49265">
    <property type="entry name" value="Fibronectin type III"/>
    <property type="match status" value="1"/>
</dbReference>
<gene>
    <name evidence="5" type="ORF">KCV87_31585</name>
</gene>
<dbReference type="InterPro" id="IPR003961">
    <property type="entry name" value="FN3_dom"/>
</dbReference>